<feature type="region of interest" description="Disordered" evidence="3">
    <location>
        <begin position="1"/>
        <end position="21"/>
    </location>
</feature>
<evidence type="ECO:0000313" key="5">
    <source>
        <dbReference type="Proteomes" id="UP000796880"/>
    </source>
</evidence>
<evidence type="ECO:0000313" key="4">
    <source>
        <dbReference type="EMBL" id="KAF3457128.1"/>
    </source>
</evidence>
<dbReference type="EMBL" id="VOIH02000001">
    <property type="protein sequence ID" value="KAF3457128.1"/>
    <property type="molecule type" value="Genomic_DNA"/>
</dbReference>
<evidence type="ECO:0000256" key="1">
    <source>
        <dbReference type="ARBA" id="ARBA00006524"/>
    </source>
</evidence>
<organism evidence="4 5">
    <name type="scientific">Rhamnella rubrinervis</name>
    <dbReference type="NCBI Taxonomy" id="2594499"/>
    <lineage>
        <taxon>Eukaryota</taxon>
        <taxon>Viridiplantae</taxon>
        <taxon>Streptophyta</taxon>
        <taxon>Embryophyta</taxon>
        <taxon>Tracheophyta</taxon>
        <taxon>Spermatophyta</taxon>
        <taxon>Magnoliopsida</taxon>
        <taxon>eudicotyledons</taxon>
        <taxon>Gunneridae</taxon>
        <taxon>Pentapetalae</taxon>
        <taxon>rosids</taxon>
        <taxon>fabids</taxon>
        <taxon>Rosales</taxon>
        <taxon>Rhamnaceae</taxon>
        <taxon>rhamnoid group</taxon>
        <taxon>Rhamneae</taxon>
        <taxon>Rhamnella</taxon>
    </lineage>
</organism>
<gene>
    <name evidence="4" type="ORF">FNV43_RR01785</name>
</gene>
<accession>A0A8K0HS39</accession>
<dbReference type="PANTHER" id="PTHR21250">
    <property type="entry name" value="PRE-RRNA-PROCESSING PROTEIN TSR2 HOMOLOG"/>
    <property type="match status" value="1"/>
</dbReference>
<sequence length="123" mass="13781">MRGGSVSNAPHRTALHQTAEGVSVSHNLRESIASILSQWKGLQMAVQNEWGGRDSLQKSQKLAADIFSWFSLFKGPLYVEDVENMLHESMLLTFNTDIEDGSIEEVAEQLTIMHEDYLQGSQM</sequence>
<proteinExistence type="inferred from homology"/>
<feature type="compositionally biased region" description="Polar residues" evidence="3">
    <location>
        <begin position="1"/>
        <end position="10"/>
    </location>
</feature>
<evidence type="ECO:0008006" key="6">
    <source>
        <dbReference type="Google" id="ProtNLM"/>
    </source>
</evidence>
<dbReference type="GO" id="GO:0006364">
    <property type="term" value="P:rRNA processing"/>
    <property type="evidence" value="ECO:0007669"/>
    <property type="project" value="UniProtKB-KW"/>
</dbReference>
<protein>
    <recommendedName>
        <fullName evidence="6">Pre-rRNA-processing protein TSR2 homolog</fullName>
    </recommendedName>
</protein>
<dbReference type="OrthoDB" id="263560at2759"/>
<evidence type="ECO:0000256" key="2">
    <source>
        <dbReference type="ARBA" id="ARBA00022552"/>
    </source>
</evidence>
<comment type="similarity">
    <text evidence="1">Belongs to the TSR2 family.</text>
</comment>
<keyword evidence="2" id="KW-0698">rRNA processing</keyword>
<dbReference type="Proteomes" id="UP000796880">
    <property type="component" value="Unassembled WGS sequence"/>
</dbReference>
<dbReference type="Pfam" id="PF10273">
    <property type="entry name" value="WGG"/>
    <property type="match status" value="1"/>
</dbReference>
<reference evidence="4" key="1">
    <citation type="submission" date="2020-03" db="EMBL/GenBank/DDBJ databases">
        <title>A high-quality chromosome-level genome assembly of a woody plant with both climbing and erect habits, Rhamnella rubrinervis.</title>
        <authorList>
            <person name="Lu Z."/>
            <person name="Yang Y."/>
            <person name="Zhu X."/>
            <person name="Sun Y."/>
        </authorList>
    </citation>
    <scope>NUCLEOTIDE SEQUENCE</scope>
    <source>
        <strain evidence="4">BYM</strain>
        <tissue evidence="4">Leaf</tissue>
    </source>
</reference>
<keyword evidence="5" id="KW-1185">Reference proteome</keyword>
<evidence type="ECO:0000256" key="3">
    <source>
        <dbReference type="SAM" id="MobiDB-lite"/>
    </source>
</evidence>
<name>A0A8K0HS39_9ROSA</name>
<dbReference type="AlphaFoldDB" id="A0A8K0HS39"/>
<comment type="caution">
    <text evidence="4">The sequence shown here is derived from an EMBL/GenBank/DDBJ whole genome shotgun (WGS) entry which is preliminary data.</text>
</comment>
<dbReference type="InterPro" id="IPR019398">
    <property type="entry name" value="Pre-rRNA_process_TSR2"/>
</dbReference>